<evidence type="ECO:0000313" key="1">
    <source>
        <dbReference type="EMBL" id="HEC67649.1"/>
    </source>
</evidence>
<dbReference type="AlphaFoldDB" id="A0A7C1ZMU7"/>
<name>A0A7C1ZMU7_DESA2</name>
<protein>
    <submittedName>
        <fullName evidence="1">Uncharacterized protein</fullName>
    </submittedName>
</protein>
<sequence length="113" mass="13207">MPNIYLIFSHKLTPEQERDLRQKLAGVFEGKNLRVFRPSKEYILALKILVSRAERDFEDALLSAKALKAVTEEGLKNVFFSIFPKSYLDERRKLFIREIAATLAKEKKTYENN</sequence>
<dbReference type="Proteomes" id="UP000885738">
    <property type="component" value="Unassembled WGS sequence"/>
</dbReference>
<accession>A0A7C1ZMU7</accession>
<proteinExistence type="predicted"/>
<reference evidence="1" key="1">
    <citation type="journal article" date="2020" name="mSystems">
        <title>Genome- and Community-Level Interaction Insights into Carbon Utilization and Element Cycling Functions of Hydrothermarchaeota in Hydrothermal Sediment.</title>
        <authorList>
            <person name="Zhou Z."/>
            <person name="Liu Y."/>
            <person name="Xu W."/>
            <person name="Pan J."/>
            <person name="Luo Z.H."/>
            <person name="Li M."/>
        </authorList>
    </citation>
    <scope>NUCLEOTIDE SEQUENCE [LARGE SCALE GENOMIC DNA]</scope>
    <source>
        <strain evidence="1">HyVt-389</strain>
    </source>
</reference>
<gene>
    <name evidence="1" type="ORF">ENI35_02380</name>
</gene>
<dbReference type="EMBL" id="DRIH01000076">
    <property type="protein sequence ID" value="HEC67649.1"/>
    <property type="molecule type" value="Genomic_DNA"/>
</dbReference>
<comment type="caution">
    <text evidence="1">The sequence shown here is derived from an EMBL/GenBank/DDBJ whole genome shotgun (WGS) entry which is preliminary data.</text>
</comment>
<organism evidence="1">
    <name type="scientific">Desulfofervidus auxilii</name>
    <dbReference type="NCBI Taxonomy" id="1621989"/>
    <lineage>
        <taxon>Bacteria</taxon>
        <taxon>Pseudomonadati</taxon>
        <taxon>Thermodesulfobacteriota</taxon>
        <taxon>Candidatus Desulfofervidia</taxon>
        <taxon>Candidatus Desulfofervidales</taxon>
        <taxon>Candidatus Desulfofervidaceae</taxon>
        <taxon>Candidatus Desulfofervidus</taxon>
    </lineage>
</organism>